<reference evidence="5 6" key="1">
    <citation type="journal article" date="2012" name="J. Bacteriol.">
        <title>Genome Sequence of Fibrella aestuarina BUZ 2T, a Filamentous Marine Bacterium.</title>
        <authorList>
            <person name="Filippini M."/>
            <person name="Qi W."/>
            <person name="Blom J."/>
            <person name="Goesmann A."/>
            <person name="Smits T.H."/>
            <person name="Bagheri H.C."/>
        </authorList>
    </citation>
    <scope>NUCLEOTIDE SEQUENCE [LARGE SCALE GENOMIC DNA]</scope>
    <source>
        <strain evidence="6">BUZ 2T</strain>
    </source>
</reference>
<keyword evidence="6" id="KW-1185">Reference proteome</keyword>
<dbReference type="PATRIC" id="fig|1166018.3.peg.4925"/>
<dbReference type="eggNOG" id="COG1595">
    <property type="taxonomic scope" value="Bacteria"/>
</dbReference>
<dbReference type="PANTHER" id="PTHR43133:SF62">
    <property type="entry name" value="RNA POLYMERASE SIGMA FACTOR SIGZ"/>
    <property type="match status" value="1"/>
</dbReference>
<dbReference type="GO" id="GO:0016987">
    <property type="term" value="F:sigma factor activity"/>
    <property type="evidence" value="ECO:0007669"/>
    <property type="project" value="UniProtKB-KW"/>
</dbReference>
<evidence type="ECO:0000256" key="1">
    <source>
        <dbReference type="ARBA" id="ARBA00023015"/>
    </source>
</evidence>
<name>I0KAL1_9BACT</name>
<dbReference type="InterPro" id="IPR007627">
    <property type="entry name" value="RNA_pol_sigma70_r2"/>
</dbReference>
<dbReference type="Proteomes" id="UP000011058">
    <property type="component" value="Chromosome"/>
</dbReference>
<evidence type="ECO:0000313" key="5">
    <source>
        <dbReference type="EMBL" id="CCH01164.1"/>
    </source>
</evidence>
<dbReference type="InterPro" id="IPR039425">
    <property type="entry name" value="RNA_pol_sigma-70-like"/>
</dbReference>
<evidence type="ECO:0000256" key="2">
    <source>
        <dbReference type="ARBA" id="ARBA00023082"/>
    </source>
</evidence>
<dbReference type="STRING" id="1166018.FAES_3155"/>
<keyword evidence="2" id="KW-0731">Sigma factor</keyword>
<evidence type="ECO:0000259" key="4">
    <source>
        <dbReference type="Pfam" id="PF04542"/>
    </source>
</evidence>
<dbReference type="GO" id="GO:0006352">
    <property type="term" value="P:DNA-templated transcription initiation"/>
    <property type="evidence" value="ECO:0007669"/>
    <property type="project" value="InterPro"/>
</dbReference>
<dbReference type="PANTHER" id="PTHR43133">
    <property type="entry name" value="RNA POLYMERASE ECF-TYPE SIGMA FACTO"/>
    <property type="match status" value="1"/>
</dbReference>
<sequence>MAVYSNFFVKSQQYLVPEDQLLRRLNKRDEQAFQWLYDQYAHVLYGVVLTSVCLPDVAKQVVEEVFVKAWNEFDQFNPKKTRLLTWLLRRARQEALRAMPKNPPGRPPEVDSEAVENLISPEQRTLLDAVYFRGQLASELTGEKSGIDTNLRERLRVVLQELKLVFTQ</sequence>
<dbReference type="EMBL" id="HE796683">
    <property type="protein sequence ID" value="CCH01164.1"/>
    <property type="molecule type" value="Genomic_DNA"/>
</dbReference>
<organism evidence="5 6">
    <name type="scientific">Fibrella aestuarina BUZ 2</name>
    <dbReference type="NCBI Taxonomy" id="1166018"/>
    <lineage>
        <taxon>Bacteria</taxon>
        <taxon>Pseudomonadati</taxon>
        <taxon>Bacteroidota</taxon>
        <taxon>Cytophagia</taxon>
        <taxon>Cytophagales</taxon>
        <taxon>Spirosomataceae</taxon>
        <taxon>Fibrella</taxon>
    </lineage>
</organism>
<dbReference type="Gene3D" id="1.10.1740.10">
    <property type="match status" value="1"/>
</dbReference>
<keyword evidence="1" id="KW-0805">Transcription regulation</keyword>
<evidence type="ECO:0000313" key="6">
    <source>
        <dbReference type="Proteomes" id="UP000011058"/>
    </source>
</evidence>
<keyword evidence="3" id="KW-0804">Transcription</keyword>
<protein>
    <submittedName>
        <fullName evidence="5">RNA polymerase sigma-70 factor, ECF subfamily</fullName>
    </submittedName>
</protein>
<dbReference type="AlphaFoldDB" id="I0KAL1"/>
<dbReference type="HOGENOM" id="CLU_1584019_0_0_10"/>
<evidence type="ECO:0000256" key="3">
    <source>
        <dbReference type="ARBA" id="ARBA00023163"/>
    </source>
</evidence>
<accession>I0KAL1</accession>
<dbReference type="InterPro" id="IPR013325">
    <property type="entry name" value="RNA_pol_sigma_r2"/>
</dbReference>
<proteinExistence type="predicted"/>
<gene>
    <name evidence="5" type="ORF">FAES_3155</name>
</gene>
<dbReference type="Pfam" id="PF04542">
    <property type="entry name" value="Sigma70_r2"/>
    <property type="match status" value="1"/>
</dbReference>
<feature type="domain" description="RNA polymerase sigma-70 region 2" evidence="4">
    <location>
        <begin position="36"/>
        <end position="99"/>
    </location>
</feature>
<dbReference type="SUPFAM" id="SSF88946">
    <property type="entry name" value="Sigma2 domain of RNA polymerase sigma factors"/>
    <property type="match status" value="1"/>
</dbReference>
<dbReference type="KEGG" id="fae:FAES_3155"/>